<dbReference type="Gene3D" id="3.90.70.10">
    <property type="entry name" value="Cysteine proteinases"/>
    <property type="match status" value="1"/>
</dbReference>
<dbReference type="KEGG" id="pkc:PKB_1944"/>
<reference evidence="2 3" key="1">
    <citation type="submission" date="2013-03" db="EMBL/GenBank/DDBJ databases">
        <authorList>
            <person name="Linke B."/>
        </authorList>
    </citation>
    <scope>NUCLEOTIDE SEQUENCE [LARGE SCALE GENOMIC DNA]</scope>
    <source>
        <strain evidence="2 3">B13</strain>
    </source>
</reference>
<dbReference type="GO" id="GO:0016020">
    <property type="term" value="C:membrane"/>
    <property type="evidence" value="ECO:0007669"/>
    <property type="project" value="InterPro"/>
</dbReference>
<keyword evidence="3" id="KW-1185">Reference proteome</keyword>
<dbReference type="OrthoDB" id="13401at2"/>
<evidence type="ECO:0000313" key="3">
    <source>
        <dbReference type="Proteomes" id="UP000025241"/>
    </source>
</evidence>
<sequence>MFEILLGSLLGLFGFTQAVDTKPQPQGTVNLSQQLTPNGPLRESVQLEPMSQVQFRNVIRQSYDYSCGSAALTTLLDYYLGRNLEERQVMEGLLKYGEADKIVQRRGFSLLDMKRYAAALGYKSGGFRAEFSDLDSLENPALVPIHYGGFKHFVVVRDVYNDHVFVADPALGNISFTRSRFEAIWDQNVLFVIYPGGQEPKSALALKEQDLRLVDDRTVSLLAFRDFPELSKFASNRVTEAASKGDVQYIRNK</sequence>
<organism evidence="2 3">
    <name type="scientific">Pseudomonas knackmussii (strain DSM 6978 / CCUG 54928 / LMG 23759 / B13)</name>
    <dbReference type="NCBI Taxonomy" id="1301098"/>
    <lineage>
        <taxon>Bacteria</taxon>
        <taxon>Pseudomonadati</taxon>
        <taxon>Pseudomonadota</taxon>
        <taxon>Gammaproteobacteria</taxon>
        <taxon>Pseudomonadales</taxon>
        <taxon>Pseudomonadaceae</taxon>
        <taxon>Pseudomonas</taxon>
    </lineage>
</organism>
<reference evidence="2 3" key="2">
    <citation type="submission" date="2014-05" db="EMBL/GenBank/DDBJ databases">
        <title>Genome sequence of the 3-chlorobenzoate degrading bacterium Pseudomonas knackmussii B13 shows multiple evidence for horizontal gene transfer.</title>
        <authorList>
            <person name="Miyazaki R."/>
            <person name="Bertelli C."/>
            <person name="Falquet L."/>
            <person name="Robinson-Rechavi M."/>
            <person name="Gharib W."/>
            <person name="Roy S."/>
            <person name="Van der Meer J.R."/>
        </authorList>
    </citation>
    <scope>NUCLEOTIDE SEQUENCE [LARGE SCALE GENOMIC DNA]</scope>
    <source>
        <strain evidence="2 3">B13</strain>
    </source>
</reference>
<dbReference type="HOGENOM" id="CLU_077966_0_0_6"/>
<dbReference type="RefSeq" id="WP_043251143.1">
    <property type="nucleotide sequence ID" value="NZ_HG322950.1"/>
</dbReference>
<dbReference type="GO" id="GO:0008233">
    <property type="term" value="F:peptidase activity"/>
    <property type="evidence" value="ECO:0007669"/>
    <property type="project" value="InterPro"/>
</dbReference>
<dbReference type="AlphaFoldDB" id="A0A024HF79"/>
<accession>A0A024HF79</accession>
<name>A0A024HF79_PSEKB</name>
<dbReference type="Pfam" id="PF03412">
    <property type="entry name" value="Peptidase_C39"/>
    <property type="match status" value="1"/>
</dbReference>
<feature type="domain" description="Peptidase C39" evidence="1">
    <location>
        <begin position="61"/>
        <end position="192"/>
    </location>
</feature>
<protein>
    <recommendedName>
        <fullName evidence="1">Peptidase C39 domain-containing protein</fullName>
    </recommendedName>
</protein>
<dbReference type="EMBL" id="HG322950">
    <property type="protein sequence ID" value="CDF83294.1"/>
    <property type="molecule type" value="Genomic_DNA"/>
</dbReference>
<evidence type="ECO:0000259" key="1">
    <source>
        <dbReference type="PROSITE" id="PS50990"/>
    </source>
</evidence>
<dbReference type="InterPro" id="IPR005074">
    <property type="entry name" value="Peptidase_C39"/>
</dbReference>
<evidence type="ECO:0000313" key="2">
    <source>
        <dbReference type="EMBL" id="CDF83294.1"/>
    </source>
</evidence>
<gene>
    <name evidence="2" type="ORF">PKB_1944</name>
</gene>
<proteinExistence type="predicted"/>
<dbReference type="Proteomes" id="UP000025241">
    <property type="component" value="Chromosome I"/>
</dbReference>
<dbReference type="GO" id="GO:0005524">
    <property type="term" value="F:ATP binding"/>
    <property type="evidence" value="ECO:0007669"/>
    <property type="project" value="InterPro"/>
</dbReference>
<dbReference type="STRING" id="1301098.PKB_1944"/>
<dbReference type="CDD" id="cd02423">
    <property type="entry name" value="Peptidase_C39G"/>
    <property type="match status" value="1"/>
</dbReference>
<dbReference type="eggNOG" id="COG3271">
    <property type="taxonomic scope" value="Bacteria"/>
</dbReference>
<dbReference type="GO" id="GO:0006508">
    <property type="term" value="P:proteolysis"/>
    <property type="evidence" value="ECO:0007669"/>
    <property type="project" value="InterPro"/>
</dbReference>
<dbReference type="PATRIC" id="fig|1301098.3.peg.1931"/>
<dbReference type="PROSITE" id="PS50990">
    <property type="entry name" value="PEPTIDASE_C39"/>
    <property type="match status" value="1"/>
</dbReference>